<dbReference type="SUPFAM" id="SSF56784">
    <property type="entry name" value="HAD-like"/>
    <property type="match status" value="1"/>
</dbReference>
<name>A0ABW3D813_9BACL</name>
<dbReference type="EMBL" id="JBHTIU010000028">
    <property type="protein sequence ID" value="MFD0869290.1"/>
    <property type="molecule type" value="Genomic_DNA"/>
</dbReference>
<reference evidence="2" key="1">
    <citation type="journal article" date="2019" name="Int. J. Syst. Evol. Microbiol.">
        <title>The Global Catalogue of Microorganisms (GCM) 10K type strain sequencing project: providing services to taxonomists for standard genome sequencing and annotation.</title>
        <authorList>
            <consortium name="The Broad Institute Genomics Platform"/>
            <consortium name="The Broad Institute Genome Sequencing Center for Infectious Disease"/>
            <person name="Wu L."/>
            <person name="Ma J."/>
        </authorList>
    </citation>
    <scope>NUCLEOTIDE SEQUENCE [LARGE SCALE GENOMIC DNA]</scope>
    <source>
        <strain evidence="2">CCUG 57263</strain>
    </source>
</reference>
<dbReference type="InterPro" id="IPR006439">
    <property type="entry name" value="HAD-SF_hydro_IA"/>
</dbReference>
<dbReference type="SFLD" id="SFLDG01129">
    <property type="entry name" value="C1.5:_HAD__Beta-PGM__Phosphata"/>
    <property type="match status" value="1"/>
</dbReference>
<dbReference type="EC" id="3.1.3.-" evidence="1"/>
<dbReference type="Gene3D" id="3.40.50.1000">
    <property type="entry name" value="HAD superfamily/HAD-like"/>
    <property type="match status" value="1"/>
</dbReference>
<dbReference type="NCBIfam" id="TIGR01549">
    <property type="entry name" value="HAD-SF-IA-v1"/>
    <property type="match status" value="1"/>
</dbReference>
<dbReference type="GO" id="GO:0016787">
    <property type="term" value="F:hydrolase activity"/>
    <property type="evidence" value="ECO:0007669"/>
    <property type="project" value="UniProtKB-KW"/>
</dbReference>
<dbReference type="PANTHER" id="PTHR47478:SF1">
    <property type="entry name" value="PYRIMIDINE 5'-NUCLEOTIDASE YJJG"/>
    <property type="match status" value="1"/>
</dbReference>
<protein>
    <submittedName>
        <fullName evidence="1">HAD family hydrolase</fullName>
        <ecNumber evidence="1">3.1.3.-</ecNumber>
    </submittedName>
</protein>
<dbReference type="Gene3D" id="1.20.120.710">
    <property type="entry name" value="Haloacid dehalogenase hydrolase-like domain"/>
    <property type="match status" value="1"/>
</dbReference>
<dbReference type="Pfam" id="PF13419">
    <property type="entry name" value="HAD_2"/>
    <property type="match status" value="1"/>
</dbReference>
<organism evidence="1 2">
    <name type="scientific">Paenibacillus residui</name>
    <dbReference type="NCBI Taxonomy" id="629724"/>
    <lineage>
        <taxon>Bacteria</taxon>
        <taxon>Bacillati</taxon>
        <taxon>Bacillota</taxon>
        <taxon>Bacilli</taxon>
        <taxon>Bacillales</taxon>
        <taxon>Paenibacillaceae</taxon>
        <taxon>Paenibacillus</taxon>
    </lineage>
</organism>
<dbReference type="SFLD" id="SFLDS00003">
    <property type="entry name" value="Haloacid_Dehalogenase"/>
    <property type="match status" value="1"/>
</dbReference>
<dbReference type="InterPro" id="IPR036412">
    <property type="entry name" value="HAD-like_sf"/>
</dbReference>
<sequence length="235" mass="27868">MQPKIRLILFDLDDTLLHFDDYWEASLKEAFRQHPLTRDEDPDRLFECFSRKSELYHEQYYLQKISIEQFRERRYIDALADFGRRGDEKSAKQFEKLYQRLSKTFMKTDNQLLDVLEELQKRYMLGIVTNGTASWQFDKLEATGVDRFFPREAVFISETIGCEKPSPEIYRRPLDYFQVEPSEVLFVGDSWKNDVVGPMSLGMNAIWFNKKGRAQPESPVPMATIKHMAELIEWL</sequence>
<dbReference type="PANTHER" id="PTHR47478">
    <property type="match status" value="1"/>
</dbReference>
<dbReference type="InterPro" id="IPR023214">
    <property type="entry name" value="HAD_sf"/>
</dbReference>
<dbReference type="RefSeq" id="WP_144940306.1">
    <property type="nucleotide sequence ID" value="NZ_JBHTIU010000028.1"/>
</dbReference>
<dbReference type="InterPro" id="IPR052550">
    <property type="entry name" value="Pyrimidine_5'-ntase_YjjG"/>
</dbReference>
<accession>A0ABW3D813</accession>
<dbReference type="PRINTS" id="PR00413">
    <property type="entry name" value="HADHALOGNASE"/>
</dbReference>
<gene>
    <name evidence="1" type="ORF">ACFQ03_09010</name>
</gene>
<dbReference type="NCBIfam" id="TIGR01509">
    <property type="entry name" value="HAD-SF-IA-v3"/>
    <property type="match status" value="1"/>
</dbReference>
<keyword evidence="2" id="KW-1185">Reference proteome</keyword>
<comment type="caution">
    <text evidence="1">The sequence shown here is derived from an EMBL/GenBank/DDBJ whole genome shotgun (WGS) entry which is preliminary data.</text>
</comment>
<proteinExistence type="predicted"/>
<evidence type="ECO:0000313" key="1">
    <source>
        <dbReference type="EMBL" id="MFD0869290.1"/>
    </source>
</evidence>
<dbReference type="Proteomes" id="UP001597120">
    <property type="component" value="Unassembled WGS sequence"/>
</dbReference>
<keyword evidence="1" id="KW-0378">Hydrolase</keyword>
<dbReference type="InterPro" id="IPR041492">
    <property type="entry name" value="HAD_2"/>
</dbReference>
<evidence type="ECO:0000313" key="2">
    <source>
        <dbReference type="Proteomes" id="UP001597120"/>
    </source>
</evidence>